<dbReference type="EMBL" id="CAJVCH010528932">
    <property type="protein sequence ID" value="CAG7823259.1"/>
    <property type="molecule type" value="Genomic_DNA"/>
</dbReference>
<feature type="compositionally biased region" description="Polar residues" evidence="1">
    <location>
        <begin position="77"/>
        <end position="99"/>
    </location>
</feature>
<evidence type="ECO:0000313" key="3">
    <source>
        <dbReference type="Proteomes" id="UP000708208"/>
    </source>
</evidence>
<gene>
    <name evidence="2" type="ORF">AFUS01_LOCUS33484</name>
</gene>
<dbReference type="AlphaFoldDB" id="A0A8J2PIM4"/>
<organism evidence="2 3">
    <name type="scientific">Allacma fusca</name>
    <dbReference type="NCBI Taxonomy" id="39272"/>
    <lineage>
        <taxon>Eukaryota</taxon>
        <taxon>Metazoa</taxon>
        <taxon>Ecdysozoa</taxon>
        <taxon>Arthropoda</taxon>
        <taxon>Hexapoda</taxon>
        <taxon>Collembola</taxon>
        <taxon>Symphypleona</taxon>
        <taxon>Sminthuridae</taxon>
        <taxon>Allacma</taxon>
    </lineage>
</organism>
<evidence type="ECO:0000256" key="1">
    <source>
        <dbReference type="SAM" id="MobiDB-lite"/>
    </source>
</evidence>
<sequence>MWLNEPRAFCAMSIDEYAAPVITSLIMDGGSLFVSLGDLPCDDDDQIVPDLLTPAQISSSILASHHHYGQGGGGPAASNSSQLNSPDLSGFPSQVHFTS</sequence>
<accession>A0A8J2PIM4</accession>
<proteinExistence type="predicted"/>
<dbReference type="Proteomes" id="UP000708208">
    <property type="component" value="Unassembled WGS sequence"/>
</dbReference>
<reference evidence="2" key="1">
    <citation type="submission" date="2021-06" db="EMBL/GenBank/DDBJ databases">
        <authorList>
            <person name="Hodson N. C."/>
            <person name="Mongue J. A."/>
            <person name="Jaron S. K."/>
        </authorList>
    </citation>
    <scope>NUCLEOTIDE SEQUENCE</scope>
</reference>
<protein>
    <submittedName>
        <fullName evidence="2">Uncharacterized protein</fullName>
    </submittedName>
</protein>
<keyword evidence="3" id="KW-1185">Reference proteome</keyword>
<feature type="region of interest" description="Disordered" evidence="1">
    <location>
        <begin position="65"/>
        <end position="99"/>
    </location>
</feature>
<name>A0A8J2PIM4_9HEXA</name>
<comment type="caution">
    <text evidence="2">The sequence shown here is derived from an EMBL/GenBank/DDBJ whole genome shotgun (WGS) entry which is preliminary data.</text>
</comment>
<evidence type="ECO:0000313" key="2">
    <source>
        <dbReference type="EMBL" id="CAG7823259.1"/>
    </source>
</evidence>